<keyword evidence="6 9" id="KW-1133">Transmembrane helix</keyword>
<feature type="transmembrane region" description="Helical" evidence="9">
    <location>
        <begin position="345"/>
        <end position="366"/>
    </location>
</feature>
<evidence type="ECO:0000313" key="12">
    <source>
        <dbReference type="Proteomes" id="UP001597249"/>
    </source>
</evidence>
<keyword evidence="3 8" id="KW-1003">Cell membrane</keyword>
<keyword evidence="12" id="KW-1185">Reference proteome</keyword>
<evidence type="ECO:0000256" key="8">
    <source>
        <dbReference type="PIRNR" id="PIRNR006351"/>
    </source>
</evidence>
<dbReference type="Proteomes" id="UP001597249">
    <property type="component" value="Unassembled WGS sequence"/>
</dbReference>
<feature type="transmembrane region" description="Helical" evidence="9">
    <location>
        <begin position="271"/>
        <end position="291"/>
    </location>
</feature>
<evidence type="ECO:0000256" key="9">
    <source>
        <dbReference type="SAM" id="Phobius"/>
    </source>
</evidence>
<proteinExistence type="predicted"/>
<feature type="transmembrane region" description="Helical" evidence="9">
    <location>
        <begin position="212"/>
        <end position="231"/>
    </location>
</feature>
<dbReference type="PANTHER" id="PTHR33989:SF4">
    <property type="entry name" value="PTS SYSTEM N,N'-DIACETYLCHITOBIOSE-SPECIFIC EIIC COMPONENT"/>
    <property type="match status" value="1"/>
</dbReference>
<feature type="transmembrane region" description="Helical" evidence="9">
    <location>
        <begin position="95"/>
        <end position="119"/>
    </location>
</feature>
<accession>A0ABW4BD62</accession>
<evidence type="ECO:0000256" key="3">
    <source>
        <dbReference type="ARBA" id="ARBA00022475"/>
    </source>
</evidence>
<dbReference type="PROSITE" id="PS51105">
    <property type="entry name" value="PTS_EIIC_TYPE_3"/>
    <property type="match status" value="1"/>
</dbReference>
<keyword evidence="4 8" id="KW-0762">Sugar transport</keyword>
<evidence type="ECO:0000256" key="5">
    <source>
        <dbReference type="ARBA" id="ARBA00022692"/>
    </source>
</evidence>
<feature type="transmembrane region" description="Helical" evidence="9">
    <location>
        <begin position="409"/>
        <end position="436"/>
    </location>
</feature>
<dbReference type="PIRSF" id="PIRSF006351">
    <property type="entry name" value="PTS_EIIC-Cellobiose"/>
    <property type="match status" value="1"/>
</dbReference>
<comment type="subcellular location">
    <subcellularLocation>
        <location evidence="1">Cell membrane</location>
        <topology evidence="1">Multi-pass membrane protein</topology>
    </subcellularLocation>
</comment>
<evidence type="ECO:0000256" key="2">
    <source>
        <dbReference type="ARBA" id="ARBA00022448"/>
    </source>
</evidence>
<keyword evidence="5 9" id="KW-0812">Transmembrane</keyword>
<evidence type="ECO:0000259" key="10">
    <source>
        <dbReference type="PROSITE" id="PS51105"/>
    </source>
</evidence>
<evidence type="ECO:0000256" key="6">
    <source>
        <dbReference type="ARBA" id="ARBA00022989"/>
    </source>
</evidence>
<gene>
    <name evidence="11" type="ORF">ACFQ3L_11290</name>
</gene>
<feature type="transmembrane region" description="Helical" evidence="9">
    <location>
        <begin position="372"/>
        <end position="397"/>
    </location>
</feature>
<dbReference type="RefSeq" id="WP_125586161.1">
    <property type="nucleotide sequence ID" value="NZ_JBHTMO010000041.1"/>
</dbReference>
<dbReference type="PANTHER" id="PTHR33989">
    <property type="match status" value="1"/>
</dbReference>
<dbReference type="NCBIfam" id="TIGR00410">
    <property type="entry name" value="lacE"/>
    <property type="match status" value="1"/>
</dbReference>
<name>A0ABW4BD62_9LACO</name>
<dbReference type="InterPro" id="IPR004796">
    <property type="entry name" value="PTS_IIC_cello"/>
</dbReference>
<evidence type="ECO:0000313" key="11">
    <source>
        <dbReference type="EMBL" id="MFD1394152.1"/>
    </source>
</evidence>
<dbReference type="InterPro" id="IPR051088">
    <property type="entry name" value="PTS_Sugar-EIIC/EIIB"/>
</dbReference>
<keyword evidence="2 8" id="KW-0813">Transport</keyword>
<feature type="transmembrane region" description="Helical" evidence="9">
    <location>
        <begin position="169"/>
        <end position="191"/>
    </location>
</feature>
<dbReference type="InterPro" id="IPR004501">
    <property type="entry name" value="PTS_EIIC_3"/>
</dbReference>
<feature type="transmembrane region" description="Helical" evidence="9">
    <location>
        <begin position="311"/>
        <end position="333"/>
    </location>
</feature>
<reference evidence="12" key="1">
    <citation type="journal article" date="2019" name="Int. J. Syst. Evol. Microbiol.">
        <title>The Global Catalogue of Microorganisms (GCM) 10K type strain sequencing project: providing services to taxonomists for standard genome sequencing and annotation.</title>
        <authorList>
            <consortium name="The Broad Institute Genomics Platform"/>
            <consortium name="The Broad Institute Genome Sequencing Center for Infectious Disease"/>
            <person name="Wu L."/>
            <person name="Ma J."/>
        </authorList>
    </citation>
    <scope>NUCLEOTIDE SEQUENCE [LARGE SCALE GENOMIC DNA]</scope>
    <source>
        <strain evidence="12">CCM 8911</strain>
    </source>
</reference>
<evidence type="ECO:0000256" key="7">
    <source>
        <dbReference type="ARBA" id="ARBA00023136"/>
    </source>
</evidence>
<evidence type="ECO:0000256" key="4">
    <source>
        <dbReference type="ARBA" id="ARBA00022597"/>
    </source>
</evidence>
<feature type="transmembrane region" description="Helical" evidence="9">
    <location>
        <begin position="131"/>
        <end position="149"/>
    </location>
</feature>
<evidence type="ECO:0000256" key="1">
    <source>
        <dbReference type="ARBA" id="ARBA00004651"/>
    </source>
</evidence>
<dbReference type="InterPro" id="IPR003352">
    <property type="entry name" value="PTS_EIIC"/>
</dbReference>
<sequence>MKASGWTRFQAAFTKTAGKIAANKLLLTLRDSFILVASTTMIAGFATMISSVFVDPLNGLIFGKQGLQLGKVIAGSWGAWGKSGLYNGLLSTQGLISLIANGSLNLMALLLVIVFAYILSRKFYRNNKEHMTSVIYAVGAFFICLPWTFKYVNGKSTVDVTNAINSTYLGTQGVFAALVISGLAVVIYNEILKRNITIKMPDSVPPAVARSFESLIPGLVTMLFFVCVTGLSNTLTGKSIPDLLLSLLQKPAMAVAGTGAFAFVSQFTWSLLQWFGIHPTSIWGPIFGLTWNINDTQNMLGQAHHLYSTMFMNFSTIAAGTFALAPVLAILIASHMAADKKIGKIALMPAIFNISEPITFGLPIVLNPIYAIPFIIVQPLCFYLAVFFTKIGFIGVIMNNVPWTVPPILSGLLFSGSINGAIVQLINLVVATLIWIPFVQVSNRINAQKQQEKEDKAALDDADKGSEA</sequence>
<comment type="caution">
    <text evidence="11">The sequence shown here is derived from an EMBL/GenBank/DDBJ whole genome shotgun (WGS) entry which is preliminary data.</text>
</comment>
<protein>
    <recommendedName>
        <fullName evidence="8">Permease IIC component</fullName>
    </recommendedName>
</protein>
<dbReference type="Pfam" id="PF02378">
    <property type="entry name" value="PTS_EIIC"/>
    <property type="match status" value="1"/>
</dbReference>
<comment type="function">
    <text evidence="8">The phosphoenolpyruvate-dependent sugar phosphotransferase system (PTS), a major carbohydrate active -transport system, catalyzes the phosphorylation of incoming sugar substrates concomitant with their translocation across the cell membrane.</text>
</comment>
<organism evidence="11 12">
    <name type="scientific">Lacticaseibacillus jixianensis</name>
    <dbReference type="NCBI Taxonomy" id="2486012"/>
    <lineage>
        <taxon>Bacteria</taxon>
        <taxon>Bacillati</taxon>
        <taxon>Bacillota</taxon>
        <taxon>Bacilli</taxon>
        <taxon>Lactobacillales</taxon>
        <taxon>Lactobacillaceae</taxon>
        <taxon>Lacticaseibacillus</taxon>
    </lineage>
</organism>
<feature type="transmembrane region" description="Helical" evidence="9">
    <location>
        <begin position="33"/>
        <end position="54"/>
    </location>
</feature>
<feature type="domain" description="PTS EIIC type-3" evidence="10">
    <location>
        <begin position="9"/>
        <end position="438"/>
    </location>
</feature>
<keyword evidence="7 8" id="KW-0472">Membrane</keyword>
<dbReference type="EMBL" id="JBHTMO010000041">
    <property type="protein sequence ID" value="MFD1394152.1"/>
    <property type="molecule type" value="Genomic_DNA"/>
</dbReference>